<dbReference type="InterPro" id="IPR016032">
    <property type="entry name" value="Sig_transdc_resp-reg_C-effctor"/>
</dbReference>
<dbReference type="Pfam" id="PF00196">
    <property type="entry name" value="GerE"/>
    <property type="match status" value="1"/>
</dbReference>
<feature type="domain" description="HTH luxR-type" evidence="4">
    <location>
        <begin position="428"/>
        <end position="493"/>
    </location>
</feature>
<comment type="caution">
    <text evidence="5">The sequence shown here is derived from an EMBL/GenBank/DDBJ whole genome shotgun (WGS) entry which is preliminary data.</text>
</comment>
<evidence type="ECO:0000256" key="1">
    <source>
        <dbReference type="ARBA" id="ARBA00023015"/>
    </source>
</evidence>
<dbReference type="InterPro" id="IPR036388">
    <property type="entry name" value="WH-like_DNA-bd_sf"/>
</dbReference>
<evidence type="ECO:0000313" key="5">
    <source>
        <dbReference type="EMBL" id="KAB1648002.1"/>
    </source>
</evidence>
<gene>
    <name evidence="5" type="ORF">F8O04_09710</name>
</gene>
<evidence type="ECO:0000313" key="6">
    <source>
        <dbReference type="Proteomes" id="UP000431744"/>
    </source>
</evidence>
<protein>
    <submittedName>
        <fullName evidence="5">LuxR family transcriptional regulator</fullName>
    </submittedName>
</protein>
<dbReference type="RefSeq" id="WP_158029197.1">
    <property type="nucleotide sequence ID" value="NZ_BMHG01000001.1"/>
</dbReference>
<dbReference type="Proteomes" id="UP000431744">
    <property type="component" value="Unassembled WGS sequence"/>
</dbReference>
<dbReference type="Gene3D" id="1.10.10.10">
    <property type="entry name" value="Winged helix-like DNA-binding domain superfamily/Winged helix DNA-binding domain"/>
    <property type="match status" value="1"/>
</dbReference>
<dbReference type="EMBL" id="WBJY01000002">
    <property type="protein sequence ID" value="KAB1648002.1"/>
    <property type="molecule type" value="Genomic_DNA"/>
</dbReference>
<dbReference type="InterPro" id="IPR000792">
    <property type="entry name" value="Tscrpt_reg_LuxR_C"/>
</dbReference>
<evidence type="ECO:0000256" key="3">
    <source>
        <dbReference type="ARBA" id="ARBA00023163"/>
    </source>
</evidence>
<keyword evidence="1" id="KW-0805">Transcription regulation</keyword>
<dbReference type="CDD" id="cd06170">
    <property type="entry name" value="LuxR_C_like"/>
    <property type="match status" value="1"/>
</dbReference>
<evidence type="ECO:0000259" key="4">
    <source>
        <dbReference type="PROSITE" id="PS50043"/>
    </source>
</evidence>
<dbReference type="InterPro" id="IPR011990">
    <property type="entry name" value="TPR-like_helical_dom_sf"/>
</dbReference>
<dbReference type="SMART" id="SM00421">
    <property type="entry name" value="HTH_LUXR"/>
    <property type="match status" value="1"/>
</dbReference>
<sequence length="499" mass="54246">MATSIVRTEWFNLLNGNEENLRPLLSRIPAHELRSRPLLALLLGLCYISTDFQRLLKTRYFMIAVRSAQENPTDHAAIDLALIRATEATAYRLLGSPELGLAPARHAVRALESIALEDRSKIPHLPRVYCQAGITLYYGGDVDAALETFGMGLAEMAVAAQPASAFGNLSMLAGIHALEGRLPEAKSHVKYARTAVWSSEQRNSYTGTFYGVAEVILALEKFDAASARGRLNAMAHDRRTIEHWTAIARVEALIHLMEGTPGRALAKIDTFSELRGPEGRSRAVRADLSGTRALLQLALGNPLAAEAILRDDLAESPRGRINQARVELCLDRTGSALTALRSITNAHLPARLAAEAAALEAAVMLRISAKPRALGIIDHLGELLRSTQMLLPLALLPAHDHSRVVTALRKAGYAEVLDGSPVRSVLTTSTTGTPLTQRELTVLETFRTVPTVTEVAARLSVSSNTVKSHLRSVYRKFGVSKREDAIAVAISRHLFVDPD</sequence>
<dbReference type="SUPFAM" id="SSF46894">
    <property type="entry name" value="C-terminal effector domain of the bipartite response regulators"/>
    <property type="match status" value="1"/>
</dbReference>
<dbReference type="OrthoDB" id="3178268at2"/>
<dbReference type="GO" id="GO:0006355">
    <property type="term" value="P:regulation of DNA-templated transcription"/>
    <property type="evidence" value="ECO:0007669"/>
    <property type="project" value="InterPro"/>
</dbReference>
<dbReference type="GO" id="GO:0003677">
    <property type="term" value="F:DNA binding"/>
    <property type="evidence" value="ECO:0007669"/>
    <property type="project" value="UniProtKB-KW"/>
</dbReference>
<dbReference type="PROSITE" id="PS50043">
    <property type="entry name" value="HTH_LUXR_2"/>
    <property type="match status" value="1"/>
</dbReference>
<keyword evidence="6" id="KW-1185">Reference proteome</keyword>
<dbReference type="PANTHER" id="PTHR44688">
    <property type="entry name" value="DNA-BINDING TRANSCRIPTIONAL ACTIVATOR DEVR_DOSR"/>
    <property type="match status" value="1"/>
</dbReference>
<dbReference type="PANTHER" id="PTHR44688:SF16">
    <property type="entry name" value="DNA-BINDING TRANSCRIPTIONAL ACTIVATOR DEVR_DOSR"/>
    <property type="match status" value="1"/>
</dbReference>
<keyword evidence="2" id="KW-0238">DNA-binding</keyword>
<proteinExistence type="predicted"/>
<organism evidence="5 6">
    <name type="scientific">Pseudoclavibacter endophyticus</name>
    <dbReference type="NCBI Taxonomy" id="1778590"/>
    <lineage>
        <taxon>Bacteria</taxon>
        <taxon>Bacillati</taxon>
        <taxon>Actinomycetota</taxon>
        <taxon>Actinomycetes</taxon>
        <taxon>Micrococcales</taxon>
        <taxon>Microbacteriaceae</taxon>
        <taxon>Pseudoclavibacter</taxon>
    </lineage>
</organism>
<evidence type="ECO:0000256" key="2">
    <source>
        <dbReference type="ARBA" id="ARBA00023125"/>
    </source>
</evidence>
<name>A0A6H9WKH0_9MICO</name>
<keyword evidence="3" id="KW-0804">Transcription</keyword>
<dbReference type="AlphaFoldDB" id="A0A6H9WKH0"/>
<dbReference type="SUPFAM" id="SSF48452">
    <property type="entry name" value="TPR-like"/>
    <property type="match status" value="1"/>
</dbReference>
<accession>A0A6H9WKH0</accession>
<reference evidence="5 6" key="1">
    <citation type="submission" date="2019-09" db="EMBL/GenBank/DDBJ databases">
        <title>Phylogeny of genus Pseudoclavibacter and closely related genus.</title>
        <authorList>
            <person name="Li Y."/>
        </authorList>
    </citation>
    <scope>NUCLEOTIDE SEQUENCE [LARGE SCALE GENOMIC DNA]</scope>
    <source>
        <strain evidence="5 6">EGI 60007</strain>
    </source>
</reference>